<reference evidence="2 3" key="1">
    <citation type="submission" date="2017-03" db="EMBL/GenBank/DDBJ databases">
        <authorList>
            <person name="Afonso C.L."/>
            <person name="Miller P.J."/>
            <person name="Scott M.A."/>
            <person name="Spackman E."/>
            <person name="Goraichik I."/>
            <person name="Dimitrov K.M."/>
            <person name="Suarez D.L."/>
            <person name="Swayne D.E."/>
        </authorList>
    </citation>
    <scope>NUCLEOTIDE SEQUENCE [LARGE SCALE GENOMIC DNA]</scope>
    <source>
        <strain evidence="2 3">CECT 8620</strain>
    </source>
</reference>
<organism evidence="2 3">
    <name type="scientific">Aquimixticola soesokkakensis</name>
    <dbReference type="NCBI Taxonomy" id="1519096"/>
    <lineage>
        <taxon>Bacteria</taxon>
        <taxon>Pseudomonadati</taxon>
        <taxon>Pseudomonadota</taxon>
        <taxon>Alphaproteobacteria</taxon>
        <taxon>Rhodobacterales</taxon>
        <taxon>Paracoccaceae</taxon>
        <taxon>Aquimixticola</taxon>
    </lineage>
</organism>
<dbReference type="Pfam" id="PF13614">
    <property type="entry name" value="AAA_31"/>
    <property type="match status" value="1"/>
</dbReference>
<protein>
    <submittedName>
        <fullName evidence="2">Septum site-determining protein MinD</fullName>
    </submittedName>
</protein>
<dbReference type="InterPro" id="IPR025669">
    <property type="entry name" value="AAA_dom"/>
</dbReference>
<evidence type="ECO:0000259" key="1">
    <source>
        <dbReference type="Pfam" id="PF13614"/>
    </source>
</evidence>
<evidence type="ECO:0000313" key="2">
    <source>
        <dbReference type="EMBL" id="SLN32329.1"/>
    </source>
</evidence>
<keyword evidence="3" id="KW-1185">Reference proteome</keyword>
<dbReference type="GO" id="GO:0009898">
    <property type="term" value="C:cytoplasmic side of plasma membrane"/>
    <property type="evidence" value="ECO:0007669"/>
    <property type="project" value="TreeGrafter"/>
</dbReference>
<proteinExistence type="predicted"/>
<dbReference type="EMBL" id="FWFS01000003">
    <property type="protein sequence ID" value="SLN32329.1"/>
    <property type="molecule type" value="Genomic_DNA"/>
</dbReference>
<dbReference type="Gene3D" id="3.40.50.2300">
    <property type="match status" value="1"/>
</dbReference>
<accession>A0A1Y5S4D1</accession>
<name>A0A1Y5S4D1_9RHOB</name>
<dbReference type="PANTHER" id="PTHR43384">
    <property type="entry name" value="SEPTUM SITE-DETERMINING PROTEIN MIND HOMOLOG, CHLOROPLASTIC-RELATED"/>
    <property type="match status" value="1"/>
</dbReference>
<dbReference type="InterPro" id="IPR050625">
    <property type="entry name" value="ParA/MinD_ATPase"/>
</dbReference>
<gene>
    <name evidence="2" type="primary">minD_1</name>
    <name evidence="2" type="ORF">AQS8620_01079</name>
</gene>
<evidence type="ECO:0000313" key="3">
    <source>
        <dbReference type="Proteomes" id="UP000193862"/>
    </source>
</evidence>
<feature type="domain" description="AAA" evidence="1">
    <location>
        <begin position="174"/>
        <end position="330"/>
    </location>
</feature>
<dbReference type="OrthoDB" id="8281972at2"/>
<dbReference type="SUPFAM" id="SSF52540">
    <property type="entry name" value="P-loop containing nucleoside triphosphate hydrolases"/>
    <property type="match status" value="1"/>
</dbReference>
<dbReference type="RefSeq" id="WP_085835813.1">
    <property type="nucleotide sequence ID" value="NZ_FWFS01000003.1"/>
</dbReference>
<dbReference type="InterPro" id="IPR027417">
    <property type="entry name" value="P-loop_NTPase"/>
</dbReference>
<sequence>MTSAANVENPVTEVEAPLVACTISRDVQNFDLLIEDMETELGEGWGDLSFDDARQFFKQDEARDLEFVAVAIDGEDVDRLAQIADVIKSARDAEIKVIVIAEEVSPSALHQLLQLGAEEFIPYPLPEEALAGAIARLRTPAPSAAPAPQAAPVDVPGGRLEGKSNGIILPVQGLAGGTGASTLAVNLAYELATVEKKGPQPRVLLIDLSLQHGAVATYLDLPRREAVYELLSSTDVMDNDSFLQALLNFNDKMSVLTAPAELMPLDVIEPEDVQRLLDIARRNFDYVVVDMPTTIVSWTEIVLTEAEVFLSTLELDMRSAQNCLRFLRALKAEELPIEKLRYVLNRAPRGMDITAKSRIKRLAESLDIDIELQLPDGGKQVAQSGDHGLPLSESAAKNPLRKEIMKLAQALHLRTRDAKAIAA</sequence>
<dbReference type="Gene3D" id="3.40.50.300">
    <property type="entry name" value="P-loop containing nucleotide triphosphate hydrolases"/>
    <property type="match status" value="1"/>
</dbReference>
<dbReference type="PANTHER" id="PTHR43384:SF13">
    <property type="entry name" value="SLR0110 PROTEIN"/>
    <property type="match status" value="1"/>
</dbReference>
<dbReference type="GO" id="GO:0051782">
    <property type="term" value="P:negative regulation of cell division"/>
    <property type="evidence" value="ECO:0007669"/>
    <property type="project" value="TreeGrafter"/>
</dbReference>
<dbReference type="GO" id="GO:0005829">
    <property type="term" value="C:cytosol"/>
    <property type="evidence" value="ECO:0007669"/>
    <property type="project" value="TreeGrafter"/>
</dbReference>
<dbReference type="GO" id="GO:0005524">
    <property type="term" value="F:ATP binding"/>
    <property type="evidence" value="ECO:0007669"/>
    <property type="project" value="TreeGrafter"/>
</dbReference>
<dbReference type="GO" id="GO:0016887">
    <property type="term" value="F:ATP hydrolysis activity"/>
    <property type="evidence" value="ECO:0007669"/>
    <property type="project" value="TreeGrafter"/>
</dbReference>
<dbReference type="Proteomes" id="UP000193862">
    <property type="component" value="Unassembled WGS sequence"/>
</dbReference>
<dbReference type="AlphaFoldDB" id="A0A1Y5S4D1"/>